<evidence type="ECO:0000256" key="9">
    <source>
        <dbReference type="ARBA" id="ARBA00023273"/>
    </source>
</evidence>
<evidence type="ECO:0000256" key="7">
    <source>
        <dbReference type="ARBA" id="ARBA00023136"/>
    </source>
</evidence>
<keyword evidence="5" id="KW-0963">Cytoplasm</keyword>
<evidence type="ECO:0000256" key="3">
    <source>
        <dbReference type="ARBA" id="ARBA00005822"/>
    </source>
</evidence>
<comment type="similarity">
    <text evidence="3">Belongs to the BBS5 family.</text>
</comment>
<keyword evidence="8" id="KW-0206">Cytoskeleton</keyword>
<feature type="domain" description="BBSome complex member BBS5 PH" evidence="10">
    <location>
        <begin position="25"/>
        <end position="79"/>
    </location>
</feature>
<comment type="subcellular location">
    <subcellularLocation>
        <location evidence="1">Cell projection</location>
        <location evidence="1">Cilium membrane</location>
    </subcellularLocation>
    <subcellularLocation>
        <location evidence="2">Cytoplasm</location>
        <location evidence="2">Cytoskeleton</location>
        <location evidence="2">Microtubule organizing center</location>
        <location evidence="2">Centrosome</location>
        <location evidence="2">Centriolar satellite</location>
    </subcellularLocation>
</comment>
<name>A0ABM1N619_NICVS</name>
<dbReference type="PANTHER" id="PTHR21351">
    <property type="entry name" value="BARDET-BIEDL SYNDROME PROTEIN 5"/>
    <property type="match status" value="1"/>
</dbReference>
<accession>A0ABM1N619</accession>
<dbReference type="InterPro" id="IPR014003">
    <property type="entry name" value="BBS5_PH"/>
</dbReference>
<dbReference type="Proteomes" id="UP000695000">
    <property type="component" value="Unplaced"/>
</dbReference>
<dbReference type="RefSeq" id="XP_017782269.1">
    <property type="nucleotide sequence ID" value="XM_017926780.1"/>
</dbReference>
<evidence type="ECO:0000256" key="5">
    <source>
        <dbReference type="ARBA" id="ARBA00022490"/>
    </source>
</evidence>
<dbReference type="GeneID" id="108566751"/>
<evidence type="ECO:0000256" key="4">
    <source>
        <dbReference type="ARBA" id="ARBA00022475"/>
    </source>
</evidence>
<evidence type="ECO:0000256" key="2">
    <source>
        <dbReference type="ARBA" id="ARBA00004607"/>
    </source>
</evidence>
<evidence type="ECO:0000256" key="1">
    <source>
        <dbReference type="ARBA" id="ARBA00004309"/>
    </source>
</evidence>
<dbReference type="InterPro" id="IPR030804">
    <property type="entry name" value="BBS5/fem-3"/>
</dbReference>
<proteinExistence type="inferred from homology"/>
<protein>
    <submittedName>
        <fullName evidence="12">Bardet-Biedl syndrome 5 protein homolog</fullName>
    </submittedName>
</protein>
<dbReference type="PIRSF" id="PIRSF010072">
    <property type="entry name" value="DUF1448"/>
    <property type="match status" value="1"/>
</dbReference>
<evidence type="ECO:0000259" key="10">
    <source>
        <dbReference type="SMART" id="SM00683"/>
    </source>
</evidence>
<dbReference type="SMART" id="SM00683">
    <property type="entry name" value="DM16"/>
    <property type="match status" value="2"/>
</dbReference>
<keyword evidence="9" id="KW-0966">Cell projection</keyword>
<dbReference type="Pfam" id="PF07289">
    <property type="entry name" value="BBL5"/>
    <property type="match status" value="1"/>
</dbReference>
<evidence type="ECO:0000313" key="11">
    <source>
        <dbReference type="Proteomes" id="UP000695000"/>
    </source>
</evidence>
<dbReference type="PANTHER" id="PTHR21351:SF0">
    <property type="entry name" value="BARDET-BIEDL SYNDROME 5 PROTEIN"/>
    <property type="match status" value="1"/>
</dbReference>
<keyword evidence="6" id="KW-0969">Cilium</keyword>
<keyword evidence="7" id="KW-0472">Membrane</keyword>
<sequence length="340" mass="38957">MALTWEDKEVRFDIPFSEMRLKSEEKIVDRLDNIEDTKGNGGDRGRMIITTLRILWHSISSPRINLSIGFNSIISISTKVVNSKLRGTTQALHMLTNSNNTRFEFIFTNLIPGNMRHFTSVMGVHKAYLSSKLYRELKLRGAVVYNKQLKILPLEQVFTTLHGVWNLSSDQGNLGTLIISNVRLVWFADMNEGFNISLPHLQIDTIKVRDSKFGTALVITSTQESGGYILGFRIDPEEKLHVVYKELISLYLVYNKKPIYGVEYKWSHQKETDLQKQHLIDDFSEVEEPKGEMTNVITAYLADGGHIKDRMPLYSEDLGIAIESIKEGYTLQKLWEVIPM</sequence>
<keyword evidence="4" id="KW-1003">Cell membrane</keyword>
<reference evidence="12" key="1">
    <citation type="submission" date="2025-08" db="UniProtKB">
        <authorList>
            <consortium name="RefSeq"/>
        </authorList>
    </citation>
    <scope>IDENTIFICATION</scope>
    <source>
        <tissue evidence="12">Whole Larva</tissue>
    </source>
</reference>
<evidence type="ECO:0000256" key="8">
    <source>
        <dbReference type="ARBA" id="ARBA00023212"/>
    </source>
</evidence>
<keyword evidence="11" id="KW-1185">Reference proteome</keyword>
<organism evidence="11 12">
    <name type="scientific">Nicrophorus vespilloides</name>
    <name type="common">Boreal carrion beetle</name>
    <dbReference type="NCBI Taxonomy" id="110193"/>
    <lineage>
        <taxon>Eukaryota</taxon>
        <taxon>Metazoa</taxon>
        <taxon>Ecdysozoa</taxon>
        <taxon>Arthropoda</taxon>
        <taxon>Hexapoda</taxon>
        <taxon>Insecta</taxon>
        <taxon>Pterygota</taxon>
        <taxon>Neoptera</taxon>
        <taxon>Endopterygota</taxon>
        <taxon>Coleoptera</taxon>
        <taxon>Polyphaga</taxon>
        <taxon>Staphyliniformia</taxon>
        <taxon>Silphidae</taxon>
        <taxon>Nicrophorinae</taxon>
        <taxon>Nicrophorus</taxon>
    </lineage>
</organism>
<evidence type="ECO:0000313" key="12">
    <source>
        <dbReference type="RefSeq" id="XP_017782269.1"/>
    </source>
</evidence>
<evidence type="ECO:0000256" key="6">
    <source>
        <dbReference type="ARBA" id="ARBA00023069"/>
    </source>
</evidence>
<gene>
    <name evidence="12" type="primary">LOC108566751</name>
</gene>
<feature type="domain" description="BBSome complex member BBS5 PH" evidence="10">
    <location>
        <begin position="155"/>
        <end position="209"/>
    </location>
</feature>
<dbReference type="InterPro" id="IPR006606">
    <property type="entry name" value="BBL5"/>
</dbReference>